<dbReference type="InterPro" id="IPR002104">
    <property type="entry name" value="Integrase_catalytic"/>
</dbReference>
<dbReference type="PROSITE" id="PS51898">
    <property type="entry name" value="TYR_RECOMBINASE"/>
    <property type="match status" value="1"/>
</dbReference>
<reference evidence="3 4" key="1">
    <citation type="submission" date="2018-06" db="EMBL/GenBank/DDBJ databases">
        <title>Complete genome of Desulfovibrio indonesiensis P37SLT.</title>
        <authorList>
            <person name="Crispim J.S."/>
            <person name="Vidigal P.M.P."/>
            <person name="Silva L.C.F."/>
            <person name="Laguardia C.N."/>
            <person name="Araujo L.C."/>
            <person name="Dias R.S."/>
            <person name="Sousa M.P."/>
            <person name="Paula S.O."/>
            <person name="Silva C."/>
        </authorList>
    </citation>
    <scope>NUCLEOTIDE SEQUENCE [LARGE SCALE GENOMIC DNA]</scope>
    <source>
        <strain evidence="3 4">P37SLT</strain>
    </source>
</reference>
<dbReference type="GO" id="GO:0003677">
    <property type="term" value="F:DNA binding"/>
    <property type="evidence" value="ECO:0007669"/>
    <property type="project" value="InterPro"/>
</dbReference>
<comment type="caution">
    <text evidence="3">The sequence shown here is derived from an EMBL/GenBank/DDBJ whole genome shotgun (WGS) entry which is preliminary data.</text>
</comment>
<organism evidence="3 4">
    <name type="scientific">Oceanidesulfovibrio indonesiensis</name>
    <dbReference type="NCBI Taxonomy" id="54767"/>
    <lineage>
        <taxon>Bacteria</taxon>
        <taxon>Pseudomonadati</taxon>
        <taxon>Thermodesulfobacteriota</taxon>
        <taxon>Desulfovibrionia</taxon>
        <taxon>Desulfovibrionales</taxon>
        <taxon>Desulfovibrionaceae</taxon>
        <taxon>Oceanidesulfovibrio</taxon>
    </lineage>
</organism>
<dbReference type="Gene3D" id="1.10.443.10">
    <property type="entry name" value="Intergrase catalytic core"/>
    <property type="match status" value="1"/>
</dbReference>
<dbReference type="InterPro" id="IPR011010">
    <property type="entry name" value="DNA_brk_join_enz"/>
</dbReference>
<keyword evidence="4" id="KW-1185">Reference proteome</keyword>
<dbReference type="SUPFAM" id="SSF56349">
    <property type="entry name" value="DNA breaking-rejoining enzymes"/>
    <property type="match status" value="1"/>
</dbReference>
<proteinExistence type="predicted"/>
<dbReference type="Proteomes" id="UP000448292">
    <property type="component" value="Unassembled WGS sequence"/>
</dbReference>
<dbReference type="GO" id="GO:0015074">
    <property type="term" value="P:DNA integration"/>
    <property type="evidence" value="ECO:0007669"/>
    <property type="project" value="InterPro"/>
</dbReference>
<dbReference type="OrthoDB" id="5450216at2"/>
<gene>
    <name evidence="3" type="ORF">DPQ33_17670</name>
</gene>
<dbReference type="InterPro" id="IPR013762">
    <property type="entry name" value="Integrase-like_cat_sf"/>
</dbReference>
<evidence type="ECO:0000313" key="3">
    <source>
        <dbReference type="EMBL" id="TVM14223.1"/>
    </source>
</evidence>
<evidence type="ECO:0000256" key="1">
    <source>
        <dbReference type="ARBA" id="ARBA00023172"/>
    </source>
</evidence>
<dbReference type="Pfam" id="PF00589">
    <property type="entry name" value="Phage_integrase"/>
    <property type="match status" value="1"/>
</dbReference>
<sequence>MPTIRRDRENRWMGRVVIAGHLRDSKMFGTGPKHGPEWKRALAWEAQRKEEILREDAQVETLSSAPTLLDWVVSYLEDAQRRRAPKTFKEKQAAMKRLLAHAENLDLNEVTPGVALAYLQSQYDNRTGYAANKDRKNLAAAWKWGRNYLPGFPLELPNPFEAVAKFPEVRKPRYVPPEDDFWKAYKASSGQDRVMLTAMYYMPAGRKSDFFQTFLWSDVDFKLNTINLWVNKVKRRVPYRMHQELLEQLLWWREARPLKDVQNVFYCINIGDADPATDERYGKPFVSRGKFLAALCKRAGVETHFDFHSIRHRRAVDLYLAGNKVATIQGLLAHSNASTTERYLRSLRLDLTREDEVIEPERGPARLYTLAKGEAPEAATSEASCNQPL</sequence>
<dbReference type="GO" id="GO:0006310">
    <property type="term" value="P:DNA recombination"/>
    <property type="evidence" value="ECO:0007669"/>
    <property type="project" value="UniProtKB-KW"/>
</dbReference>
<feature type="domain" description="Tyr recombinase" evidence="2">
    <location>
        <begin position="170"/>
        <end position="356"/>
    </location>
</feature>
<evidence type="ECO:0000259" key="2">
    <source>
        <dbReference type="PROSITE" id="PS51898"/>
    </source>
</evidence>
<accession>A0A7M3MAJ7</accession>
<dbReference type="EMBL" id="QMIE01000026">
    <property type="protein sequence ID" value="TVM14223.1"/>
    <property type="molecule type" value="Genomic_DNA"/>
</dbReference>
<dbReference type="AlphaFoldDB" id="A0A7M3MAJ7"/>
<evidence type="ECO:0000313" key="4">
    <source>
        <dbReference type="Proteomes" id="UP000448292"/>
    </source>
</evidence>
<dbReference type="RefSeq" id="WP_144304549.1">
    <property type="nucleotide sequence ID" value="NZ_QMIE01000026.1"/>
</dbReference>
<protein>
    <recommendedName>
        <fullName evidence="2">Tyr recombinase domain-containing protein</fullName>
    </recommendedName>
</protein>
<name>A0A7M3MAJ7_9BACT</name>
<keyword evidence="1" id="KW-0233">DNA recombination</keyword>